<dbReference type="Gene3D" id="3.80.10.10">
    <property type="entry name" value="Ribonuclease Inhibitor"/>
    <property type="match status" value="1"/>
</dbReference>
<dbReference type="InterPro" id="IPR037883">
    <property type="entry name" value="Knr4/Smi1-like_sf"/>
</dbReference>
<evidence type="ECO:0000313" key="3">
    <source>
        <dbReference type="Proteomes" id="UP000251891"/>
    </source>
</evidence>
<proteinExistence type="predicted"/>
<organism evidence="2 3">
    <name type="scientific">Actinomadura craniellae</name>
    <dbReference type="NCBI Taxonomy" id="2231787"/>
    <lineage>
        <taxon>Bacteria</taxon>
        <taxon>Bacillati</taxon>
        <taxon>Actinomycetota</taxon>
        <taxon>Actinomycetes</taxon>
        <taxon>Streptosporangiales</taxon>
        <taxon>Thermomonosporaceae</taxon>
        <taxon>Actinomadura</taxon>
    </lineage>
</organism>
<reference evidence="2 3" key="1">
    <citation type="submission" date="2018-06" db="EMBL/GenBank/DDBJ databases">
        <title>Actinomadura craniellae sp. nov. isolated from marine sponge Craniella sp.</title>
        <authorList>
            <person name="Li L."/>
            <person name="Xu Q.H."/>
            <person name="Lin H.W."/>
            <person name="Lu Y.H."/>
        </authorList>
    </citation>
    <scope>NUCLEOTIDE SEQUENCE [LARGE SCALE GENOMIC DNA]</scope>
    <source>
        <strain evidence="2 3">LHW63021</strain>
    </source>
</reference>
<keyword evidence="3" id="KW-1185">Reference proteome</keyword>
<name>A0A365HDZ6_9ACTN</name>
<accession>A0A365HDZ6</accession>
<dbReference type="PANTHER" id="PTHR47432:SF1">
    <property type="entry name" value="CELL WALL ASSEMBLY REGULATOR SMI1"/>
    <property type="match status" value="1"/>
</dbReference>
<evidence type="ECO:0000313" key="2">
    <source>
        <dbReference type="EMBL" id="RAY17146.1"/>
    </source>
</evidence>
<dbReference type="InterPro" id="IPR032675">
    <property type="entry name" value="LRR_dom_sf"/>
</dbReference>
<dbReference type="InterPro" id="IPR018958">
    <property type="entry name" value="Knr4/Smi1-like_dom"/>
</dbReference>
<gene>
    <name evidence="2" type="ORF">DPM19_03030</name>
</gene>
<dbReference type="InterPro" id="IPR051873">
    <property type="entry name" value="KNR4/SMI1_regulator"/>
</dbReference>
<dbReference type="RefSeq" id="WP_146778725.1">
    <property type="nucleotide sequence ID" value="NZ_QLYX01000001.1"/>
</dbReference>
<feature type="domain" description="Knr4/Smi1-like" evidence="1">
    <location>
        <begin position="171"/>
        <end position="315"/>
    </location>
</feature>
<dbReference type="PANTHER" id="PTHR47432">
    <property type="entry name" value="CELL WALL ASSEMBLY REGULATOR SMI1"/>
    <property type="match status" value="1"/>
</dbReference>
<dbReference type="OrthoDB" id="4759758at2"/>
<dbReference type="EMBL" id="QLYX01000001">
    <property type="protein sequence ID" value="RAY17146.1"/>
    <property type="molecule type" value="Genomic_DNA"/>
</dbReference>
<protein>
    <submittedName>
        <fullName evidence="2">SMI1/KNR4 family protein</fullName>
    </submittedName>
</protein>
<dbReference type="Gene3D" id="3.40.1580.10">
    <property type="entry name" value="SMI1/KNR4-like"/>
    <property type="match status" value="1"/>
</dbReference>
<evidence type="ECO:0000259" key="1">
    <source>
        <dbReference type="SMART" id="SM00860"/>
    </source>
</evidence>
<dbReference type="GO" id="GO:0043332">
    <property type="term" value="C:mating projection tip"/>
    <property type="evidence" value="ECO:0007669"/>
    <property type="project" value="TreeGrafter"/>
</dbReference>
<comment type="caution">
    <text evidence="2">The sequence shown here is derived from an EMBL/GenBank/DDBJ whole genome shotgun (WGS) entry which is preliminary data.</text>
</comment>
<dbReference type="Proteomes" id="UP000251891">
    <property type="component" value="Unassembled WGS sequence"/>
</dbReference>
<dbReference type="SUPFAM" id="SSF160631">
    <property type="entry name" value="SMI1/KNR4-like"/>
    <property type="match status" value="1"/>
</dbReference>
<dbReference type="SMART" id="SM00860">
    <property type="entry name" value="SMI1_KNR4"/>
    <property type="match status" value="1"/>
</dbReference>
<sequence length="529" mass="56607">MTGGRSSMDARIAELLDELARSVHREAPGEWSRGLLSGNASAMSYSYGVTYDLPDGTNTRVFPKDYDVLAELADAVAAAHGWRQVHFEVACAPSGEVEATAFHGAVEPLVGGEGHVAVLDPGYLPAEPGLDQEGPGNAVPAGDPETATARLREYLRRFSRLVERSRKPAPAASPAEIERAEQRLGARLPADLRALYEIADGDRDAGIFDGSTWLPLDEVVRVHERTRERDWFGWELGWDKTVRDTDPPDTVRRCTGHPAWIPFAHDHGGNYLAADLAPARAGRPGQIIRIGRDYGDGPGHVADSVTTLLGDYLDMLDRGDYSAEPDYLELLDDRPPRAVAFRILGPEEGPLDRAELAGSPGLQHLNVNQAGEVDLSALAAVPGLRALHLNRPVTADLAPLRGLPLERLRVTLSGGDLAPLDSHPTLRSLSLATAGGPVRISPLRTVPLLHGLDLSGADVADLDTLADLPGLRYLALRPDQWAAFVARPPALAAVCVKGATPLPAVIDWAAGLGLDVTGVLRRSGRVPPH</sequence>
<dbReference type="AlphaFoldDB" id="A0A365HDZ6"/>
<dbReference type="Pfam" id="PF09346">
    <property type="entry name" value="SMI1_KNR4"/>
    <property type="match status" value="1"/>
</dbReference>